<dbReference type="AlphaFoldDB" id="A0A7J8Z340"/>
<dbReference type="EMBL" id="JABEZV010000002">
    <property type="protein sequence ID" value="MBA0706238.1"/>
    <property type="molecule type" value="Genomic_DNA"/>
</dbReference>
<reference evidence="1 2" key="1">
    <citation type="journal article" date="2019" name="Genome Biol. Evol.">
        <title>Insights into the evolution of the New World diploid cottons (Gossypium, subgenus Houzingenia) based on genome sequencing.</title>
        <authorList>
            <person name="Grover C.E."/>
            <person name="Arick M.A. 2nd"/>
            <person name="Thrash A."/>
            <person name="Conover J.L."/>
            <person name="Sanders W.S."/>
            <person name="Peterson D.G."/>
            <person name="Frelichowski J.E."/>
            <person name="Scheffler J.A."/>
            <person name="Scheffler B.E."/>
            <person name="Wendel J.F."/>
        </authorList>
    </citation>
    <scope>NUCLEOTIDE SEQUENCE [LARGE SCALE GENOMIC DNA]</scope>
    <source>
        <strain evidence="1">4</strain>
        <tissue evidence="1">Leaf</tissue>
    </source>
</reference>
<protein>
    <submittedName>
        <fullName evidence="1">Uncharacterized protein</fullName>
    </submittedName>
</protein>
<name>A0A7J8Z340_9ROSI</name>
<gene>
    <name evidence="1" type="ORF">Golax_018362</name>
</gene>
<organism evidence="1 2">
    <name type="scientific">Gossypium laxum</name>
    <dbReference type="NCBI Taxonomy" id="34288"/>
    <lineage>
        <taxon>Eukaryota</taxon>
        <taxon>Viridiplantae</taxon>
        <taxon>Streptophyta</taxon>
        <taxon>Embryophyta</taxon>
        <taxon>Tracheophyta</taxon>
        <taxon>Spermatophyta</taxon>
        <taxon>Magnoliopsida</taxon>
        <taxon>eudicotyledons</taxon>
        <taxon>Gunneridae</taxon>
        <taxon>Pentapetalae</taxon>
        <taxon>rosids</taxon>
        <taxon>malvids</taxon>
        <taxon>Malvales</taxon>
        <taxon>Malvaceae</taxon>
        <taxon>Malvoideae</taxon>
        <taxon>Gossypium</taxon>
    </lineage>
</organism>
<keyword evidence="2" id="KW-1185">Reference proteome</keyword>
<evidence type="ECO:0000313" key="2">
    <source>
        <dbReference type="Proteomes" id="UP000593574"/>
    </source>
</evidence>
<sequence length="23" mass="2873">MSWVFDRSLWKVIRSPSQRSYIM</sequence>
<comment type="caution">
    <text evidence="1">The sequence shown here is derived from an EMBL/GenBank/DDBJ whole genome shotgun (WGS) entry which is preliminary data.</text>
</comment>
<proteinExistence type="predicted"/>
<evidence type="ECO:0000313" key="1">
    <source>
        <dbReference type="EMBL" id="MBA0706238.1"/>
    </source>
</evidence>
<accession>A0A7J8Z340</accession>
<dbReference type="Proteomes" id="UP000593574">
    <property type="component" value="Unassembled WGS sequence"/>
</dbReference>